<protein>
    <recommendedName>
        <fullName evidence="6">HTTM-like domain-containing protein</fullName>
    </recommendedName>
</protein>
<comment type="caution">
    <text evidence="7">The sequence shown here is derived from an EMBL/GenBank/DDBJ whole genome shotgun (WGS) entry which is preliminary data.</text>
</comment>
<dbReference type="InterPro" id="IPR053934">
    <property type="entry name" value="HTTM_dom"/>
</dbReference>
<keyword evidence="2 5" id="KW-0812">Transmembrane</keyword>
<sequence length="333" mass="36312">MSGPGRCLLRVPRPACRVTDWFALDMHAQYGLAASRIIYGLFVVLTVAVNAPDRQFLWGTGSAWAQPYRAHSIWGSPVFGYFNGADPSGVFTAKYLVLGILGVCMMMGLASRVSTIAVFFMFTSLIAAGPTSTDTEDVVARIVLLWLCFADTSQRLSLDRWIARRRGLLAAGNDMRALRPGLLPDSVRVPIHNAALVLIGAQIIIIYLVAGLAKLRGSLWRDGTAIYYPLHAGYLSPWPSLSHFVANQPLAVHAMSWGSVVLQIVFGLLLLRHRTRVVAVVAMVSLHAGIALFLGLGLFSLAMVGADFAFIQDRTVARLASRLYPRAHLVEHS</sequence>
<dbReference type="PANTHER" id="PTHR39535:SF2">
    <property type="entry name" value="HTTM DOMAIN-CONTAINING PROTEIN"/>
    <property type="match status" value="1"/>
</dbReference>
<name>A0A563E990_9MICO</name>
<keyword evidence="4 5" id="KW-0472">Membrane</keyword>
<reference evidence="7 8" key="2">
    <citation type="submission" date="2019-08" db="EMBL/GenBank/DDBJ databases">
        <title>Jejuicoccus antrihumi gen. nov., sp. nov., a new member of the family Dermacoccaceae isolated from a cave.</title>
        <authorList>
            <person name="Schumann P."/>
            <person name="Kim I.S."/>
        </authorList>
    </citation>
    <scope>NUCLEOTIDE SEQUENCE [LARGE SCALE GENOMIC DNA]</scope>
    <source>
        <strain evidence="7 8">C5-26</strain>
    </source>
</reference>
<dbReference type="Proteomes" id="UP000320244">
    <property type="component" value="Unassembled WGS sequence"/>
</dbReference>
<evidence type="ECO:0000256" key="4">
    <source>
        <dbReference type="ARBA" id="ARBA00023136"/>
    </source>
</evidence>
<feature type="domain" description="HTTM-like" evidence="6">
    <location>
        <begin position="23"/>
        <end position="315"/>
    </location>
</feature>
<accession>A0A563E990</accession>
<evidence type="ECO:0000256" key="3">
    <source>
        <dbReference type="ARBA" id="ARBA00022989"/>
    </source>
</evidence>
<reference evidence="7 8" key="1">
    <citation type="submission" date="2019-05" db="EMBL/GenBank/DDBJ databases">
        <authorList>
            <person name="Lee S.D."/>
        </authorList>
    </citation>
    <scope>NUCLEOTIDE SEQUENCE [LARGE SCALE GENOMIC DNA]</scope>
    <source>
        <strain evidence="7 8">C5-26</strain>
    </source>
</reference>
<evidence type="ECO:0000256" key="5">
    <source>
        <dbReference type="SAM" id="Phobius"/>
    </source>
</evidence>
<dbReference type="InterPro" id="IPR011020">
    <property type="entry name" value="HTTM-like"/>
</dbReference>
<dbReference type="AlphaFoldDB" id="A0A563E990"/>
<feature type="transmembrane region" description="Helical" evidence="5">
    <location>
        <begin position="95"/>
        <end position="126"/>
    </location>
</feature>
<dbReference type="EMBL" id="VCQV01000001">
    <property type="protein sequence ID" value="TWP39057.1"/>
    <property type="molecule type" value="Genomic_DNA"/>
</dbReference>
<gene>
    <name evidence="7" type="ORF">FGL98_01335</name>
</gene>
<feature type="transmembrane region" description="Helical" evidence="5">
    <location>
        <begin position="30"/>
        <end position="49"/>
    </location>
</feature>
<evidence type="ECO:0000313" key="8">
    <source>
        <dbReference type="Proteomes" id="UP000320244"/>
    </source>
</evidence>
<proteinExistence type="predicted"/>
<evidence type="ECO:0000259" key="6">
    <source>
        <dbReference type="SMART" id="SM00752"/>
    </source>
</evidence>
<dbReference type="InterPro" id="IPR052964">
    <property type="entry name" value="Sporulation_signal_mat"/>
</dbReference>
<dbReference type="GO" id="GO:0012505">
    <property type="term" value="C:endomembrane system"/>
    <property type="evidence" value="ECO:0007669"/>
    <property type="project" value="UniProtKB-SubCell"/>
</dbReference>
<comment type="subcellular location">
    <subcellularLocation>
        <location evidence="1">Endomembrane system</location>
        <topology evidence="1">Multi-pass membrane protein</topology>
    </subcellularLocation>
</comment>
<dbReference type="OrthoDB" id="128729at2"/>
<feature type="transmembrane region" description="Helical" evidence="5">
    <location>
        <begin position="250"/>
        <end position="271"/>
    </location>
</feature>
<evidence type="ECO:0000256" key="1">
    <source>
        <dbReference type="ARBA" id="ARBA00004127"/>
    </source>
</evidence>
<dbReference type="SMART" id="SM00752">
    <property type="entry name" value="HTTM"/>
    <property type="match status" value="1"/>
</dbReference>
<organism evidence="7 8">
    <name type="scientific">Leekyejoonella antrihumi</name>
    <dbReference type="NCBI Taxonomy" id="1660198"/>
    <lineage>
        <taxon>Bacteria</taxon>
        <taxon>Bacillati</taxon>
        <taxon>Actinomycetota</taxon>
        <taxon>Actinomycetes</taxon>
        <taxon>Micrococcales</taxon>
        <taxon>Dermacoccaceae</taxon>
        <taxon>Leekyejoonella</taxon>
    </lineage>
</organism>
<evidence type="ECO:0000256" key="2">
    <source>
        <dbReference type="ARBA" id="ARBA00022692"/>
    </source>
</evidence>
<keyword evidence="8" id="KW-1185">Reference proteome</keyword>
<dbReference type="Pfam" id="PF05090">
    <property type="entry name" value="HTTM"/>
    <property type="match status" value="1"/>
</dbReference>
<evidence type="ECO:0000313" key="7">
    <source>
        <dbReference type="EMBL" id="TWP39057.1"/>
    </source>
</evidence>
<feature type="transmembrane region" description="Helical" evidence="5">
    <location>
        <begin position="278"/>
        <end position="304"/>
    </location>
</feature>
<keyword evidence="3 5" id="KW-1133">Transmembrane helix</keyword>
<feature type="transmembrane region" description="Helical" evidence="5">
    <location>
        <begin position="194"/>
        <end position="213"/>
    </location>
</feature>
<dbReference type="PANTHER" id="PTHR39535">
    <property type="entry name" value="SPORULATION-DELAYING PROTEIN SDPB"/>
    <property type="match status" value="1"/>
</dbReference>